<evidence type="ECO:0000256" key="4">
    <source>
        <dbReference type="ARBA" id="ARBA00022898"/>
    </source>
</evidence>
<dbReference type="EMBL" id="DSMG01000161">
    <property type="protein sequence ID" value="HDX32833.1"/>
    <property type="molecule type" value="Genomic_DNA"/>
</dbReference>
<comment type="cofactor">
    <cofactor evidence="1">
        <name>pyridoxal 5'-phosphate</name>
        <dbReference type="ChEBI" id="CHEBI:597326"/>
    </cofactor>
</comment>
<dbReference type="PROSITE" id="PS00600">
    <property type="entry name" value="AA_TRANSFER_CLASS_3"/>
    <property type="match status" value="1"/>
</dbReference>
<evidence type="ECO:0000256" key="2">
    <source>
        <dbReference type="ARBA" id="ARBA00022576"/>
    </source>
</evidence>
<dbReference type="Gene3D" id="3.40.640.10">
    <property type="entry name" value="Type I PLP-dependent aspartate aminotransferase-like (Major domain)"/>
    <property type="match status" value="1"/>
</dbReference>
<proteinExistence type="inferred from homology"/>
<evidence type="ECO:0000256" key="1">
    <source>
        <dbReference type="ARBA" id="ARBA00001933"/>
    </source>
</evidence>
<evidence type="ECO:0000256" key="5">
    <source>
        <dbReference type="RuleBase" id="RU003560"/>
    </source>
</evidence>
<name>A0A7C1FMS4_9CHLR</name>
<evidence type="ECO:0000313" key="6">
    <source>
        <dbReference type="EMBL" id="HDX32833.1"/>
    </source>
</evidence>
<accession>A0A7C1FMS4</accession>
<keyword evidence="3 6" id="KW-0808">Transferase</keyword>
<protein>
    <submittedName>
        <fullName evidence="6">Aspartate aminotransferase family protein</fullName>
    </submittedName>
</protein>
<keyword evidence="4 5" id="KW-0663">Pyridoxal phosphate</keyword>
<dbReference type="PIRSF" id="PIRSF000521">
    <property type="entry name" value="Transaminase_4ab_Lys_Orn"/>
    <property type="match status" value="1"/>
</dbReference>
<reference evidence="6" key="1">
    <citation type="journal article" date="2020" name="mSystems">
        <title>Genome- and Community-Level Interaction Insights into Carbon Utilization and Element Cycling Functions of Hydrothermarchaeota in Hydrothermal Sediment.</title>
        <authorList>
            <person name="Zhou Z."/>
            <person name="Liu Y."/>
            <person name="Xu W."/>
            <person name="Pan J."/>
            <person name="Luo Z.H."/>
            <person name="Li M."/>
        </authorList>
    </citation>
    <scope>NUCLEOTIDE SEQUENCE [LARGE SCALE GENOMIC DNA]</scope>
    <source>
        <strain evidence="6">SpSt-289</strain>
    </source>
</reference>
<sequence>MISDKFAVIDLFARHVSSGKAAFFQRAGIEFVMGRREGPYIWDIDGRTRLINCHCNGGVFNLGHRHPAVVQALVESVETLDIGNHHLISEPRARLAARLAELAPGLSYTVFAVGGGEATDLAIKVARGYTGRQKIVSASGGYHGHTGFALFTGDEKYFAPFGPRAPGFTQVPFNHLDALAAEMKDAAAVILETIPATLGMPIPKPDYLPQVRRLCDAHGALLILDEIQAGLGRTGRLWAYEHFDVAPDMMLLGKGLSGGVYPMAATLMRSELERVFQADPFIHISTFGGAEVGCPVALKVLEISADSTFLAHVQAISQIFAEGFTDLQRRHASVLIGLRQIGLMMGIEMIHPACGPLFTKAAYDNGFLSIYAANDTRVAQFLPPLIIERPLAEELLERVDAALAQVTKMMGFA</sequence>
<dbReference type="GO" id="GO:0030170">
    <property type="term" value="F:pyridoxal phosphate binding"/>
    <property type="evidence" value="ECO:0007669"/>
    <property type="project" value="InterPro"/>
</dbReference>
<dbReference type="SUPFAM" id="SSF53383">
    <property type="entry name" value="PLP-dependent transferases"/>
    <property type="match status" value="1"/>
</dbReference>
<comment type="similarity">
    <text evidence="5">Belongs to the class-III pyridoxal-phosphate-dependent aminotransferase family.</text>
</comment>
<comment type="caution">
    <text evidence="6">The sequence shown here is derived from an EMBL/GenBank/DDBJ whole genome shotgun (WGS) entry which is preliminary data.</text>
</comment>
<dbReference type="InterPro" id="IPR050103">
    <property type="entry name" value="Class-III_PLP-dep_AT"/>
</dbReference>
<dbReference type="InterPro" id="IPR015422">
    <property type="entry name" value="PyrdxlP-dep_Trfase_small"/>
</dbReference>
<dbReference type="Gene3D" id="3.90.1150.10">
    <property type="entry name" value="Aspartate Aminotransferase, domain 1"/>
    <property type="match status" value="1"/>
</dbReference>
<gene>
    <name evidence="6" type="ORF">ENQ20_15300</name>
</gene>
<dbReference type="PANTHER" id="PTHR11986">
    <property type="entry name" value="AMINOTRANSFERASE CLASS III"/>
    <property type="match status" value="1"/>
</dbReference>
<dbReference type="Pfam" id="PF00202">
    <property type="entry name" value="Aminotran_3"/>
    <property type="match status" value="1"/>
</dbReference>
<evidence type="ECO:0000256" key="3">
    <source>
        <dbReference type="ARBA" id="ARBA00022679"/>
    </source>
</evidence>
<dbReference type="CDD" id="cd00610">
    <property type="entry name" value="OAT_like"/>
    <property type="match status" value="1"/>
</dbReference>
<dbReference type="InterPro" id="IPR049704">
    <property type="entry name" value="Aminotrans_3_PPA_site"/>
</dbReference>
<dbReference type="PANTHER" id="PTHR11986:SF79">
    <property type="entry name" value="ACETYLORNITHINE AMINOTRANSFERASE, MITOCHONDRIAL"/>
    <property type="match status" value="1"/>
</dbReference>
<organism evidence="6">
    <name type="scientific">Caldilinea aerophila</name>
    <dbReference type="NCBI Taxonomy" id="133453"/>
    <lineage>
        <taxon>Bacteria</taxon>
        <taxon>Bacillati</taxon>
        <taxon>Chloroflexota</taxon>
        <taxon>Caldilineae</taxon>
        <taxon>Caldilineales</taxon>
        <taxon>Caldilineaceae</taxon>
        <taxon>Caldilinea</taxon>
    </lineage>
</organism>
<dbReference type="InterPro" id="IPR005814">
    <property type="entry name" value="Aminotrans_3"/>
</dbReference>
<dbReference type="FunFam" id="3.40.640.10:FF:000004">
    <property type="entry name" value="Acetylornithine aminotransferase"/>
    <property type="match status" value="1"/>
</dbReference>
<dbReference type="AlphaFoldDB" id="A0A7C1FMS4"/>
<dbReference type="InterPro" id="IPR015424">
    <property type="entry name" value="PyrdxlP-dep_Trfase"/>
</dbReference>
<keyword evidence="2 6" id="KW-0032">Aminotransferase</keyword>
<dbReference type="GO" id="GO:0042802">
    <property type="term" value="F:identical protein binding"/>
    <property type="evidence" value="ECO:0007669"/>
    <property type="project" value="TreeGrafter"/>
</dbReference>
<dbReference type="InterPro" id="IPR015421">
    <property type="entry name" value="PyrdxlP-dep_Trfase_major"/>
</dbReference>
<dbReference type="GO" id="GO:0008483">
    <property type="term" value="F:transaminase activity"/>
    <property type="evidence" value="ECO:0007669"/>
    <property type="project" value="UniProtKB-KW"/>
</dbReference>